<organism evidence="2 3">
    <name type="scientific">Shivajiella indica</name>
    <dbReference type="NCBI Taxonomy" id="872115"/>
    <lineage>
        <taxon>Bacteria</taxon>
        <taxon>Pseudomonadati</taxon>
        <taxon>Bacteroidota</taxon>
        <taxon>Cytophagia</taxon>
        <taxon>Cytophagales</taxon>
        <taxon>Cyclobacteriaceae</taxon>
        <taxon>Shivajiella</taxon>
    </lineage>
</organism>
<keyword evidence="1" id="KW-0812">Transmembrane</keyword>
<proteinExistence type="predicted"/>
<feature type="transmembrane region" description="Helical" evidence="1">
    <location>
        <begin position="42"/>
        <end position="61"/>
    </location>
</feature>
<name>A0ABW5BC35_9BACT</name>
<gene>
    <name evidence="2" type="ORF">ACFSKV_14195</name>
</gene>
<dbReference type="Proteomes" id="UP001597414">
    <property type="component" value="Unassembled WGS sequence"/>
</dbReference>
<accession>A0ABW5BC35</accession>
<reference evidence="3" key="1">
    <citation type="journal article" date="2019" name="Int. J. Syst. Evol. Microbiol.">
        <title>The Global Catalogue of Microorganisms (GCM) 10K type strain sequencing project: providing services to taxonomists for standard genome sequencing and annotation.</title>
        <authorList>
            <consortium name="The Broad Institute Genomics Platform"/>
            <consortium name="The Broad Institute Genome Sequencing Center for Infectious Disease"/>
            <person name="Wu L."/>
            <person name="Ma J."/>
        </authorList>
    </citation>
    <scope>NUCLEOTIDE SEQUENCE [LARGE SCALE GENOMIC DNA]</scope>
    <source>
        <strain evidence="3">KCTC 19812</strain>
    </source>
</reference>
<keyword evidence="1" id="KW-0472">Membrane</keyword>
<dbReference type="RefSeq" id="WP_380804060.1">
    <property type="nucleotide sequence ID" value="NZ_JBHUIV010000020.1"/>
</dbReference>
<keyword evidence="1" id="KW-1133">Transmembrane helix</keyword>
<sequence>MVVNERQTLRGSMIMWGIIMLELPTLILLTVLYLTGKLGEDGWIVLLVVTGIMVFSFTLIMNMQLILRIDRYGISYQSPPFINNWKKIPVEEICHAEIKKSNGLLDYGGIGFRLSKKTKAFLFYTDHIFLAESANKKYVFSIRNPQEIEEIIEYWKSESRE</sequence>
<protein>
    <recommendedName>
        <fullName evidence="4">Bacterial Pleckstrin homology domain-containing protein</fullName>
    </recommendedName>
</protein>
<evidence type="ECO:0008006" key="4">
    <source>
        <dbReference type="Google" id="ProtNLM"/>
    </source>
</evidence>
<evidence type="ECO:0000313" key="3">
    <source>
        <dbReference type="Proteomes" id="UP001597414"/>
    </source>
</evidence>
<evidence type="ECO:0000256" key="1">
    <source>
        <dbReference type="SAM" id="Phobius"/>
    </source>
</evidence>
<evidence type="ECO:0000313" key="2">
    <source>
        <dbReference type="EMBL" id="MFD2202724.1"/>
    </source>
</evidence>
<comment type="caution">
    <text evidence="2">The sequence shown here is derived from an EMBL/GenBank/DDBJ whole genome shotgun (WGS) entry which is preliminary data.</text>
</comment>
<dbReference type="EMBL" id="JBHUIV010000020">
    <property type="protein sequence ID" value="MFD2202724.1"/>
    <property type="molecule type" value="Genomic_DNA"/>
</dbReference>
<feature type="transmembrane region" description="Helical" evidence="1">
    <location>
        <begin position="12"/>
        <end position="36"/>
    </location>
</feature>
<keyword evidence="3" id="KW-1185">Reference proteome</keyword>